<dbReference type="PROSITE" id="PS51257">
    <property type="entry name" value="PROKAR_LIPOPROTEIN"/>
    <property type="match status" value="1"/>
</dbReference>
<proteinExistence type="predicted"/>
<evidence type="ECO:0008006" key="4">
    <source>
        <dbReference type="Google" id="ProtNLM"/>
    </source>
</evidence>
<dbReference type="OrthoDB" id="1111074at2"/>
<evidence type="ECO:0000313" key="3">
    <source>
        <dbReference type="Proteomes" id="UP000254424"/>
    </source>
</evidence>
<dbReference type="Proteomes" id="UP000254424">
    <property type="component" value="Unassembled WGS sequence"/>
</dbReference>
<dbReference type="RefSeq" id="WP_004292166.1">
    <property type="nucleotide sequence ID" value="NZ_CABKNQ010000017.1"/>
</dbReference>
<evidence type="ECO:0000313" key="2">
    <source>
        <dbReference type="EMBL" id="SUV43482.1"/>
    </source>
</evidence>
<dbReference type="AlphaFoldDB" id="A0A380ZAV3"/>
<evidence type="ECO:0000256" key="1">
    <source>
        <dbReference type="SAM" id="SignalP"/>
    </source>
</evidence>
<gene>
    <name evidence="2" type="ORF">NCTC11155_02876</name>
</gene>
<organism evidence="2 3">
    <name type="scientific">Bacteroides eggerthii</name>
    <dbReference type="NCBI Taxonomy" id="28111"/>
    <lineage>
        <taxon>Bacteria</taxon>
        <taxon>Pseudomonadati</taxon>
        <taxon>Bacteroidota</taxon>
        <taxon>Bacteroidia</taxon>
        <taxon>Bacteroidales</taxon>
        <taxon>Bacteroidaceae</taxon>
        <taxon>Bacteroides</taxon>
    </lineage>
</organism>
<dbReference type="SUPFAM" id="SSF49478">
    <property type="entry name" value="Cna protein B-type domain"/>
    <property type="match status" value="1"/>
</dbReference>
<dbReference type="STRING" id="483216.BACEGG_03581"/>
<name>A0A380ZAV3_9BACE</name>
<feature type="signal peptide" evidence="1">
    <location>
        <begin position="1"/>
        <end position="18"/>
    </location>
</feature>
<keyword evidence="1" id="KW-0732">Signal</keyword>
<dbReference type="EMBL" id="UFSX01000002">
    <property type="protein sequence ID" value="SUV43482.1"/>
    <property type="molecule type" value="Genomic_DNA"/>
</dbReference>
<sequence>MKQFFFMLLLLGAVFVGCNDDVTPPIPVIKEFELTVLDKADVPISKAVVNVFMSHKPDVLVMSKNTDIFGKIHFLNLKPGSYIFTAMMGETEILKTDVVVGDDNALNVATMKAGNYEMTVADYTVIVKSDRGAAISGRKVDLLTKEEQVVYKSGLTDEKGETLFTKIPLDDYLIKVYDEMNEVAVQTEAVSVVEDVAKNTSNVEIVKLIHHSDIVITGFLVDPKGSDSPNPGTTSGGGFLHKGGYEYVQLLALKDINFDETPYCVITGMNATNPADKTYPAALDGWVESKGQNTKTTYQIDINSGSVKKGQFFYVGGASYMIASYYDDWGSPMIEKDRWWAYDFYKKRGSNDNGAAKGGSGIFNNLNSDKKTNVPDGIAVFKGVDIDKNTVPQDVVFYGGESPIRKEDRYLITDNDLYRTVNSKGEPQPYFGDGTNTWFAKQGHNDDGCYIMMGGEVTTTEWLKPRVGKLYKLNVKGGPESVSVSDIEAAEGVTVFVDK</sequence>
<dbReference type="GeneID" id="93069619"/>
<feature type="chain" id="PRO_5016582486" description="Lipoprotein" evidence="1">
    <location>
        <begin position="19"/>
        <end position="499"/>
    </location>
</feature>
<reference evidence="2 3" key="1">
    <citation type="submission" date="2018-06" db="EMBL/GenBank/DDBJ databases">
        <authorList>
            <consortium name="Pathogen Informatics"/>
            <person name="Doyle S."/>
        </authorList>
    </citation>
    <scope>NUCLEOTIDE SEQUENCE [LARGE SCALE GENOMIC DNA]</scope>
    <source>
        <strain evidence="2 3">NCTC11155</strain>
    </source>
</reference>
<protein>
    <recommendedName>
        <fullName evidence="4">Lipoprotein</fullName>
    </recommendedName>
</protein>
<accession>A0A380ZAV3</accession>